<comment type="caution">
    <text evidence="2">The sequence shown here is derived from an EMBL/GenBank/DDBJ whole genome shotgun (WGS) entry which is preliminary data.</text>
</comment>
<evidence type="ECO:0000313" key="2">
    <source>
        <dbReference type="EMBL" id="KAK3741447.1"/>
    </source>
</evidence>
<sequence length="110" mass="12213">MVRHFFVGANGCKPERILCLRLSAPSYKGGSNSLWDGEKDKKKIEELKRQLAEEKRASKEAVSKLHRELYRQRQTSPANSAALCTHTIYQAGCGPGVVRHGLGSSCRQAE</sequence>
<keyword evidence="1" id="KW-0175">Coiled coil</keyword>
<dbReference type="AlphaFoldDB" id="A0AAE1CX83"/>
<dbReference type="Proteomes" id="UP001283361">
    <property type="component" value="Unassembled WGS sequence"/>
</dbReference>
<gene>
    <name evidence="2" type="ORF">RRG08_017577</name>
</gene>
<reference evidence="2" key="1">
    <citation type="journal article" date="2023" name="G3 (Bethesda)">
        <title>A reference genome for the long-term kleptoplast-retaining sea slug Elysia crispata morphotype clarki.</title>
        <authorList>
            <person name="Eastman K.E."/>
            <person name="Pendleton A.L."/>
            <person name="Shaikh M.A."/>
            <person name="Suttiyut T."/>
            <person name="Ogas R."/>
            <person name="Tomko P."/>
            <person name="Gavelis G."/>
            <person name="Widhalm J.R."/>
            <person name="Wisecaver J.H."/>
        </authorList>
    </citation>
    <scope>NUCLEOTIDE SEQUENCE</scope>
    <source>
        <strain evidence="2">ECLA1</strain>
    </source>
</reference>
<dbReference type="EMBL" id="JAWDGP010006426">
    <property type="protein sequence ID" value="KAK3741447.1"/>
    <property type="molecule type" value="Genomic_DNA"/>
</dbReference>
<organism evidence="2 3">
    <name type="scientific">Elysia crispata</name>
    <name type="common">lettuce slug</name>
    <dbReference type="NCBI Taxonomy" id="231223"/>
    <lineage>
        <taxon>Eukaryota</taxon>
        <taxon>Metazoa</taxon>
        <taxon>Spiralia</taxon>
        <taxon>Lophotrochozoa</taxon>
        <taxon>Mollusca</taxon>
        <taxon>Gastropoda</taxon>
        <taxon>Heterobranchia</taxon>
        <taxon>Euthyneura</taxon>
        <taxon>Panpulmonata</taxon>
        <taxon>Sacoglossa</taxon>
        <taxon>Placobranchoidea</taxon>
        <taxon>Plakobranchidae</taxon>
        <taxon>Elysia</taxon>
    </lineage>
</organism>
<feature type="coiled-coil region" evidence="1">
    <location>
        <begin position="37"/>
        <end position="68"/>
    </location>
</feature>
<name>A0AAE1CX83_9GAST</name>
<protein>
    <submittedName>
        <fullName evidence="2">Uncharacterized protein</fullName>
    </submittedName>
</protein>
<evidence type="ECO:0000313" key="3">
    <source>
        <dbReference type="Proteomes" id="UP001283361"/>
    </source>
</evidence>
<proteinExistence type="predicted"/>
<keyword evidence="3" id="KW-1185">Reference proteome</keyword>
<accession>A0AAE1CX83</accession>
<evidence type="ECO:0000256" key="1">
    <source>
        <dbReference type="SAM" id="Coils"/>
    </source>
</evidence>